<proteinExistence type="predicted"/>
<dbReference type="Pfam" id="PF08741">
    <property type="entry name" value="YwhD"/>
    <property type="match status" value="1"/>
</dbReference>
<dbReference type="RefSeq" id="WP_193535198.1">
    <property type="nucleotide sequence ID" value="NZ_JADCLJ010000016.1"/>
</dbReference>
<comment type="caution">
    <text evidence="1">The sequence shown here is derived from an EMBL/GenBank/DDBJ whole genome shotgun (WGS) entry which is preliminary data.</text>
</comment>
<accession>A0ABR9QGU9</accession>
<sequence>MEQDQPKKKVAFNILKNDSTDGHGGFGVGTLSLENISPVFVDIENEDVFVDIGAMHARSVVEKGIKFLPNKEEVPNGKPYWLVWVTIDVTQDGGYYAGVTACEMTVDREIRRGYKSLPVHVNLMDKSLKRKIIVDHMDDKSKKLLAEFLQKHDLGIWNRSSDELKQGLHVEN</sequence>
<reference evidence="1 2" key="1">
    <citation type="submission" date="2020-10" db="EMBL/GenBank/DDBJ databases">
        <title>Bacillus sp. HD4P25, an endophyte from a halophyte.</title>
        <authorList>
            <person name="Sun J.-Q."/>
        </authorList>
    </citation>
    <scope>NUCLEOTIDE SEQUENCE [LARGE SCALE GENOMIC DNA]</scope>
    <source>
        <strain evidence="1 2">YIM 93174</strain>
    </source>
</reference>
<dbReference type="InterPro" id="IPR014852">
    <property type="entry name" value="YwhD"/>
</dbReference>
<name>A0ABR9QGU9_9BACI</name>
<dbReference type="EMBL" id="JADCLJ010000016">
    <property type="protein sequence ID" value="MBE4907722.1"/>
    <property type="molecule type" value="Genomic_DNA"/>
</dbReference>
<evidence type="ECO:0000313" key="1">
    <source>
        <dbReference type="EMBL" id="MBE4907722.1"/>
    </source>
</evidence>
<organism evidence="1 2">
    <name type="scientific">Litchfieldia luteola</name>
    <dbReference type="NCBI Taxonomy" id="682179"/>
    <lineage>
        <taxon>Bacteria</taxon>
        <taxon>Bacillati</taxon>
        <taxon>Bacillota</taxon>
        <taxon>Bacilli</taxon>
        <taxon>Bacillales</taxon>
        <taxon>Bacillaceae</taxon>
        <taxon>Litchfieldia</taxon>
    </lineage>
</organism>
<dbReference type="Proteomes" id="UP001516662">
    <property type="component" value="Unassembled WGS sequence"/>
</dbReference>
<evidence type="ECO:0000313" key="2">
    <source>
        <dbReference type="Proteomes" id="UP001516662"/>
    </source>
</evidence>
<gene>
    <name evidence="1" type="ORF">IMZ08_06600</name>
</gene>
<protein>
    <submittedName>
        <fullName evidence="1">YwhD family protein</fullName>
    </submittedName>
</protein>
<keyword evidence="2" id="KW-1185">Reference proteome</keyword>